<feature type="non-terminal residue" evidence="1">
    <location>
        <position position="1"/>
    </location>
</feature>
<organism evidence="1 2">
    <name type="scientific">Trifolium medium</name>
    <dbReference type="NCBI Taxonomy" id="97028"/>
    <lineage>
        <taxon>Eukaryota</taxon>
        <taxon>Viridiplantae</taxon>
        <taxon>Streptophyta</taxon>
        <taxon>Embryophyta</taxon>
        <taxon>Tracheophyta</taxon>
        <taxon>Spermatophyta</taxon>
        <taxon>Magnoliopsida</taxon>
        <taxon>eudicotyledons</taxon>
        <taxon>Gunneridae</taxon>
        <taxon>Pentapetalae</taxon>
        <taxon>rosids</taxon>
        <taxon>fabids</taxon>
        <taxon>Fabales</taxon>
        <taxon>Fabaceae</taxon>
        <taxon>Papilionoideae</taxon>
        <taxon>50 kb inversion clade</taxon>
        <taxon>NPAAA clade</taxon>
        <taxon>Hologalegina</taxon>
        <taxon>IRL clade</taxon>
        <taxon>Trifolieae</taxon>
        <taxon>Trifolium</taxon>
    </lineage>
</organism>
<comment type="caution">
    <text evidence="1">The sequence shown here is derived from an EMBL/GenBank/DDBJ whole genome shotgun (WGS) entry which is preliminary data.</text>
</comment>
<reference evidence="1 2" key="1">
    <citation type="journal article" date="2018" name="Front. Plant Sci.">
        <title>Red Clover (Trifolium pratense) and Zigzag Clover (T. medium) - A Picture of Genomic Similarities and Differences.</title>
        <authorList>
            <person name="Dluhosova J."/>
            <person name="Istvanek J."/>
            <person name="Nedelnik J."/>
            <person name="Repkova J."/>
        </authorList>
    </citation>
    <scope>NUCLEOTIDE SEQUENCE [LARGE SCALE GENOMIC DNA]</scope>
    <source>
        <strain evidence="2">cv. 10/8</strain>
        <tissue evidence="1">Leaf</tissue>
    </source>
</reference>
<protein>
    <submittedName>
        <fullName evidence="1">Uncharacterized protein</fullName>
    </submittedName>
</protein>
<accession>A0A392PR84</accession>
<dbReference type="EMBL" id="LXQA010093047">
    <property type="protein sequence ID" value="MCI14598.1"/>
    <property type="molecule type" value="Genomic_DNA"/>
</dbReference>
<name>A0A392PR84_9FABA</name>
<keyword evidence="2" id="KW-1185">Reference proteome</keyword>
<dbReference type="AlphaFoldDB" id="A0A392PR84"/>
<evidence type="ECO:0000313" key="2">
    <source>
        <dbReference type="Proteomes" id="UP000265520"/>
    </source>
</evidence>
<proteinExistence type="predicted"/>
<dbReference type="Proteomes" id="UP000265520">
    <property type="component" value="Unassembled WGS sequence"/>
</dbReference>
<sequence length="63" mass="7058">VHRPNTYSVQTVQRQKPACGWYKYNENAGFQHELGNRSAGGVFETTWGGLSWLIAVGFMLNAL</sequence>
<evidence type="ECO:0000313" key="1">
    <source>
        <dbReference type="EMBL" id="MCI14598.1"/>
    </source>
</evidence>